<feature type="domain" description="C2H2-type" evidence="3">
    <location>
        <begin position="9"/>
        <end position="36"/>
    </location>
</feature>
<dbReference type="InterPro" id="IPR036236">
    <property type="entry name" value="Znf_C2H2_sf"/>
</dbReference>
<feature type="domain" description="C2H2-type" evidence="3">
    <location>
        <begin position="392"/>
        <end position="419"/>
    </location>
</feature>
<feature type="domain" description="C2H2-type" evidence="3">
    <location>
        <begin position="80"/>
        <end position="107"/>
    </location>
</feature>
<dbReference type="PANTHER" id="PTHR46869">
    <property type="entry name" value="C2H2-LIKE ZINC FINGER PROTEIN"/>
    <property type="match status" value="1"/>
</dbReference>
<evidence type="ECO:0000313" key="5">
    <source>
        <dbReference type="Proteomes" id="UP000006729"/>
    </source>
</evidence>
<feature type="compositionally biased region" description="Basic and acidic residues" evidence="2">
    <location>
        <begin position="271"/>
        <end position="280"/>
    </location>
</feature>
<keyword evidence="1" id="KW-0479">Metal-binding</keyword>
<evidence type="ECO:0000313" key="4">
    <source>
        <dbReference type="EMBL" id="PNT40781.1"/>
    </source>
</evidence>
<feature type="domain" description="C2H2-type" evidence="3">
    <location>
        <begin position="471"/>
        <end position="493"/>
    </location>
</feature>
<reference evidence="4 5" key="1">
    <citation type="journal article" date="2006" name="Science">
        <title>The genome of black cottonwood, Populus trichocarpa (Torr. &amp; Gray).</title>
        <authorList>
            <person name="Tuskan G.A."/>
            <person name="Difazio S."/>
            <person name="Jansson S."/>
            <person name="Bohlmann J."/>
            <person name="Grigoriev I."/>
            <person name="Hellsten U."/>
            <person name="Putnam N."/>
            <person name="Ralph S."/>
            <person name="Rombauts S."/>
            <person name="Salamov A."/>
            <person name="Schein J."/>
            <person name="Sterck L."/>
            <person name="Aerts A."/>
            <person name="Bhalerao R.R."/>
            <person name="Bhalerao R.P."/>
            <person name="Blaudez D."/>
            <person name="Boerjan W."/>
            <person name="Brun A."/>
            <person name="Brunner A."/>
            <person name="Busov V."/>
            <person name="Campbell M."/>
            <person name="Carlson J."/>
            <person name="Chalot M."/>
            <person name="Chapman J."/>
            <person name="Chen G.L."/>
            <person name="Cooper D."/>
            <person name="Coutinho P.M."/>
            <person name="Couturier J."/>
            <person name="Covert S."/>
            <person name="Cronk Q."/>
            <person name="Cunningham R."/>
            <person name="Davis J."/>
            <person name="Degroeve S."/>
            <person name="Dejardin A."/>
            <person name="Depamphilis C."/>
            <person name="Detter J."/>
            <person name="Dirks B."/>
            <person name="Dubchak I."/>
            <person name="Duplessis S."/>
            <person name="Ehlting J."/>
            <person name="Ellis B."/>
            <person name="Gendler K."/>
            <person name="Goodstein D."/>
            <person name="Gribskov M."/>
            <person name="Grimwood J."/>
            <person name="Groover A."/>
            <person name="Gunter L."/>
            <person name="Hamberger B."/>
            <person name="Heinze B."/>
            <person name="Helariutta Y."/>
            <person name="Henrissat B."/>
            <person name="Holligan D."/>
            <person name="Holt R."/>
            <person name="Huang W."/>
            <person name="Islam-Faridi N."/>
            <person name="Jones S."/>
            <person name="Jones-Rhoades M."/>
            <person name="Jorgensen R."/>
            <person name="Joshi C."/>
            <person name="Kangasjarvi J."/>
            <person name="Karlsson J."/>
            <person name="Kelleher C."/>
            <person name="Kirkpatrick R."/>
            <person name="Kirst M."/>
            <person name="Kohler A."/>
            <person name="Kalluri U."/>
            <person name="Larimer F."/>
            <person name="Leebens-Mack J."/>
            <person name="Leple J.C."/>
            <person name="Locascio P."/>
            <person name="Lou Y."/>
            <person name="Lucas S."/>
            <person name="Martin F."/>
            <person name="Montanini B."/>
            <person name="Napoli C."/>
            <person name="Nelson D.R."/>
            <person name="Nelson C."/>
            <person name="Nieminen K."/>
            <person name="Nilsson O."/>
            <person name="Pereda V."/>
            <person name="Peter G."/>
            <person name="Philippe R."/>
            <person name="Pilate G."/>
            <person name="Poliakov A."/>
            <person name="Razumovskaya J."/>
            <person name="Richardson P."/>
            <person name="Rinaldi C."/>
            <person name="Ritland K."/>
            <person name="Rouze P."/>
            <person name="Ryaboy D."/>
            <person name="Schmutz J."/>
            <person name="Schrader J."/>
            <person name="Segerman B."/>
            <person name="Shin H."/>
            <person name="Siddiqui A."/>
            <person name="Sterky F."/>
            <person name="Terry A."/>
            <person name="Tsai C.J."/>
            <person name="Uberbacher E."/>
            <person name="Unneberg P."/>
            <person name="Vahala J."/>
            <person name="Wall K."/>
            <person name="Wessler S."/>
            <person name="Yang G."/>
            <person name="Yin T."/>
            <person name="Douglas C."/>
            <person name="Marra M."/>
            <person name="Sandberg G."/>
            <person name="Van de Peer Y."/>
            <person name="Rokhsar D."/>
        </authorList>
    </citation>
    <scope>NUCLEOTIDE SEQUENCE [LARGE SCALE GENOMIC DNA]</scope>
    <source>
        <strain evidence="5">cv. Nisqually</strain>
    </source>
</reference>
<feature type="domain" description="C2H2-type" evidence="3">
    <location>
        <begin position="110"/>
        <end position="137"/>
    </location>
</feature>
<dbReference type="PROSITE" id="PS00028">
    <property type="entry name" value="ZINC_FINGER_C2H2_1"/>
    <property type="match status" value="5"/>
</dbReference>
<dbReference type="eggNOG" id="KOG1721">
    <property type="taxonomic scope" value="Eukaryota"/>
</dbReference>
<dbReference type="SUPFAM" id="SSF57667">
    <property type="entry name" value="beta-beta-alpha zinc fingers"/>
    <property type="match status" value="3"/>
</dbReference>
<proteinExistence type="predicted"/>
<sequence>MKKNQEKMHVCKLCNKSFLTGNMLGGHMRIHGTRKSIKGNVKFESSNVGPDSCGVREQPKKSWKSSDFNHDDSVSTQETVKCRFCGKEFGSEKSLHGHMRHHPAKERKGVYCEECGRGFLSLKSLSNHKRLHREKFTISSEPRASSRPNLVSMALSATEAVNLVRRKRSSRMRYKITPNSSFSSLNESVSGFDIDQEVEEAALTLIMMSRSECNGFDSLCRNKRIERDEDCHVFHGNELVKPKKPREDNLDSCDLDSMTSIHGCGGEGDTETGRDEENQVRSEVPGETTFKDIESKSPQLDDESGVEFCRIDIEKGDHDEMLTTCTEAESSQDLMSEVGLDCAGSGFEKSIPSNQARFDACNSEMGKESRYQMEVTTSSYDIMQGPSKKGDFTCRICNRKFNTYQSLGGHQTFHRKSPIEVKVDSCEKDIQTNFSAETEATGKLECIQELAKQESDEVIVKDCESKEGKEHKCSICFKVFLSGQALGGHKRAHFLRAREEQNTAMKQEVPGICDALNVDVPYTFAAEASNDVRCESWCVRCESWWPANSHNHEPLMNKNIIVDLD</sequence>
<dbReference type="HOGENOM" id="CLU_029000_2_1_1"/>
<feature type="region of interest" description="Disordered" evidence="2">
    <location>
        <begin position="261"/>
        <end position="285"/>
    </location>
</feature>
<dbReference type="GO" id="GO:0008270">
    <property type="term" value="F:zinc ion binding"/>
    <property type="evidence" value="ECO:0007669"/>
    <property type="project" value="UniProtKB-KW"/>
</dbReference>
<dbReference type="EMBL" id="CM009293">
    <property type="protein sequence ID" value="PNT40781.1"/>
    <property type="molecule type" value="Genomic_DNA"/>
</dbReference>
<dbReference type="PANTHER" id="PTHR46869:SF9">
    <property type="entry name" value="C2H2-TYPE DOMAIN-CONTAINING PROTEIN"/>
    <property type="match status" value="1"/>
</dbReference>
<dbReference type="Gene3D" id="3.30.160.60">
    <property type="entry name" value="Classic Zinc Finger"/>
    <property type="match status" value="3"/>
</dbReference>
<keyword evidence="1" id="KW-0863">Zinc-finger</keyword>
<gene>
    <name evidence="4" type="ORF">POPTR_004G118100</name>
</gene>
<dbReference type="Pfam" id="PF13912">
    <property type="entry name" value="zf-C2H2_6"/>
    <property type="match status" value="5"/>
</dbReference>
<dbReference type="AlphaFoldDB" id="B9H0I4"/>
<feature type="region of interest" description="Disordered" evidence="2">
    <location>
        <begin position="46"/>
        <end position="72"/>
    </location>
</feature>
<dbReference type="SMART" id="SM00355">
    <property type="entry name" value="ZnF_C2H2"/>
    <property type="match status" value="5"/>
</dbReference>
<keyword evidence="1" id="KW-0862">Zinc</keyword>
<dbReference type="InParanoid" id="B9H0I4"/>
<organism evidence="4 5">
    <name type="scientific">Populus trichocarpa</name>
    <name type="common">Western balsam poplar</name>
    <name type="synonym">Populus balsamifera subsp. trichocarpa</name>
    <dbReference type="NCBI Taxonomy" id="3694"/>
    <lineage>
        <taxon>Eukaryota</taxon>
        <taxon>Viridiplantae</taxon>
        <taxon>Streptophyta</taxon>
        <taxon>Embryophyta</taxon>
        <taxon>Tracheophyta</taxon>
        <taxon>Spermatophyta</taxon>
        <taxon>Magnoliopsida</taxon>
        <taxon>eudicotyledons</taxon>
        <taxon>Gunneridae</taxon>
        <taxon>Pentapetalae</taxon>
        <taxon>rosids</taxon>
        <taxon>fabids</taxon>
        <taxon>Malpighiales</taxon>
        <taxon>Salicaceae</taxon>
        <taxon>Saliceae</taxon>
        <taxon>Populus</taxon>
    </lineage>
</organism>
<dbReference type="Proteomes" id="UP000006729">
    <property type="component" value="Chromosome 4"/>
</dbReference>
<protein>
    <recommendedName>
        <fullName evidence="3">C2H2-type domain-containing protein</fullName>
    </recommendedName>
</protein>
<evidence type="ECO:0000256" key="2">
    <source>
        <dbReference type="SAM" id="MobiDB-lite"/>
    </source>
</evidence>
<dbReference type="PROSITE" id="PS50157">
    <property type="entry name" value="ZINC_FINGER_C2H2_2"/>
    <property type="match status" value="5"/>
</dbReference>
<accession>B9H0I4</accession>
<name>B9H0I4_POPTR</name>
<evidence type="ECO:0000259" key="3">
    <source>
        <dbReference type="PROSITE" id="PS50157"/>
    </source>
</evidence>
<evidence type="ECO:0000256" key="1">
    <source>
        <dbReference type="PROSITE-ProRule" id="PRU00042"/>
    </source>
</evidence>
<dbReference type="InterPro" id="IPR013087">
    <property type="entry name" value="Znf_C2H2_type"/>
</dbReference>
<dbReference type="ExpressionAtlas" id="B9H0I4">
    <property type="expression patterns" value="baseline and differential"/>
</dbReference>
<dbReference type="STRING" id="3694.B9H0I4"/>
<keyword evidence="5" id="KW-1185">Reference proteome</keyword>